<name>S4PVU1_9NEOP</name>
<reference evidence="1" key="2">
    <citation type="submission" date="2013-05" db="EMBL/GenBank/DDBJ databases">
        <authorList>
            <person name="Carter J.-M."/>
            <person name="Baker S.C."/>
            <person name="Pink R."/>
            <person name="Carter D.R.F."/>
            <person name="Collins A."/>
            <person name="Tomlin J."/>
            <person name="Gibbs M."/>
            <person name="Breuker C.J."/>
        </authorList>
    </citation>
    <scope>NUCLEOTIDE SEQUENCE</scope>
    <source>
        <tissue evidence="1">Ovary</tissue>
    </source>
</reference>
<sequence>MLVILDTSRSPYIYSCSNWEAKLNGKPEMHFTKSRNSRSHATDLCRSFQSLHSRSLELLKLWVPLNAITETH</sequence>
<evidence type="ECO:0000313" key="1">
    <source>
        <dbReference type="EMBL" id="JAA84612.1"/>
    </source>
</evidence>
<reference evidence="1" key="1">
    <citation type="journal article" date="2013" name="BMC Genomics">
        <title>Unscrambling butterfly oogenesis.</title>
        <authorList>
            <person name="Carter J.M."/>
            <person name="Baker S.C."/>
            <person name="Pink R."/>
            <person name="Carter D.R."/>
            <person name="Collins A."/>
            <person name="Tomlin J."/>
            <person name="Gibbs M."/>
            <person name="Breuker C.J."/>
        </authorList>
    </citation>
    <scope>NUCLEOTIDE SEQUENCE</scope>
    <source>
        <tissue evidence="1">Ovary</tissue>
    </source>
</reference>
<dbReference type="EMBL" id="GAIX01007948">
    <property type="protein sequence ID" value="JAA84612.1"/>
    <property type="molecule type" value="Transcribed_RNA"/>
</dbReference>
<organism evidence="1">
    <name type="scientific">Pararge aegeria</name>
    <name type="common">speckled wood butterfly</name>
    <dbReference type="NCBI Taxonomy" id="116150"/>
    <lineage>
        <taxon>Eukaryota</taxon>
        <taxon>Metazoa</taxon>
        <taxon>Ecdysozoa</taxon>
        <taxon>Arthropoda</taxon>
        <taxon>Hexapoda</taxon>
        <taxon>Insecta</taxon>
        <taxon>Pterygota</taxon>
        <taxon>Neoptera</taxon>
        <taxon>Endopterygota</taxon>
        <taxon>Lepidoptera</taxon>
        <taxon>Glossata</taxon>
        <taxon>Ditrysia</taxon>
        <taxon>Papilionoidea</taxon>
        <taxon>Nymphalidae</taxon>
        <taxon>Satyrinae</taxon>
        <taxon>Satyrini</taxon>
        <taxon>Parargina</taxon>
        <taxon>Pararge</taxon>
    </lineage>
</organism>
<protein>
    <submittedName>
        <fullName evidence="1">Uncharacterized protein</fullName>
    </submittedName>
</protein>
<dbReference type="AlphaFoldDB" id="S4PVU1"/>
<proteinExistence type="predicted"/>
<accession>S4PVU1</accession>